<accession>A0A915D9M0</accession>
<dbReference type="Pfam" id="PF09377">
    <property type="entry name" value="SBDS_domain_II"/>
    <property type="match status" value="1"/>
</dbReference>
<dbReference type="AlphaFoldDB" id="A0A915D9M0"/>
<dbReference type="InterPro" id="IPR039100">
    <property type="entry name" value="Sdo1/SBDS-like"/>
</dbReference>
<keyword evidence="3" id="KW-1185">Reference proteome</keyword>
<feature type="domain" description="Ribosome maturation protein SDO1/SBDS central" evidence="2">
    <location>
        <begin position="24"/>
        <end position="45"/>
    </location>
</feature>
<evidence type="ECO:0000313" key="3">
    <source>
        <dbReference type="Proteomes" id="UP000887574"/>
    </source>
</evidence>
<dbReference type="PANTHER" id="PTHR10927">
    <property type="entry name" value="RIBOSOME MATURATION PROTEIN SBDS"/>
    <property type="match status" value="1"/>
</dbReference>
<organism evidence="3 4">
    <name type="scientific">Ditylenchus dipsaci</name>
    <dbReference type="NCBI Taxonomy" id="166011"/>
    <lineage>
        <taxon>Eukaryota</taxon>
        <taxon>Metazoa</taxon>
        <taxon>Ecdysozoa</taxon>
        <taxon>Nematoda</taxon>
        <taxon>Chromadorea</taxon>
        <taxon>Rhabditida</taxon>
        <taxon>Tylenchina</taxon>
        <taxon>Tylenchomorpha</taxon>
        <taxon>Sphaerularioidea</taxon>
        <taxon>Anguinidae</taxon>
        <taxon>Anguininae</taxon>
        <taxon>Ditylenchus</taxon>
    </lineage>
</organism>
<dbReference type="SUPFAM" id="SSF109728">
    <property type="entry name" value="Hypothetical protein AF0491, middle domain"/>
    <property type="match status" value="1"/>
</dbReference>
<name>A0A915D9M0_9BILA</name>
<protein>
    <recommendedName>
        <fullName evidence="2">Ribosome maturation protein SDO1/SBDS central domain-containing protein</fullName>
    </recommendedName>
</protein>
<dbReference type="PANTHER" id="PTHR10927:SF1">
    <property type="entry name" value="RIBOSOME MATURATION PROTEIN SBDS"/>
    <property type="match status" value="1"/>
</dbReference>
<proteinExistence type="inferred from homology"/>
<evidence type="ECO:0000313" key="4">
    <source>
        <dbReference type="WBParaSite" id="jg17014"/>
    </source>
</evidence>
<dbReference type="GO" id="GO:0042254">
    <property type="term" value="P:ribosome biogenesis"/>
    <property type="evidence" value="ECO:0007669"/>
    <property type="project" value="InterPro"/>
</dbReference>
<sequence>MILEKGDLQVSDKERQVTAETSIKEIATIVANMCVDPETNRPYSSAQQALETIPKLCEVMSIDRAKMRIRISQEITKLWPK</sequence>
<evidence type="ECO:0000259" key="2">
    <source>
        <dbReference type="Pfam" id="PF09377"/>
    </source>
</evidence>
<comment type="similarity">
    <text evidence="1">Belongs to the SDO1/SBDS family.</text>
</comment>
<evidence type="ECO:0000256" key="1">
    <source>
        <dbReference type="ARBA" id="ARBA00007433"/>
    </source>
</evidence>
<dbReference type="InterPro" id="IPR037188">
    <property type="entry name" value="Sdo1/SBDS_central_sf"/>
</dbReference>
<dbReference type="Gene3D" id="1.10.10.900">
    <property type="entry name" value="SBDS protein C-terminal domain, subdomain 1"/>
    <property type="match status" value="1"/>
</dbReference>
<dbReference type="InterPro" id="IPR018978">
    <property type="entry name" value="SDO1/SBDS_central"/>
</dbReference>
<reference evidence="4" key="1">
    <citation type="submission" date="2022-11" db="UniProtKB">
        <authorList>
            <consortium name="WormBaseParasite"/>
        </authorList>
    </citation>
    <scope>IDENTIFICATION</scope>
</reference>
<dbReference type="WBParaSite" id="jg17014">
    <property type="protein sequence ID" value="jg17014"/>
    <property type="gene ID" value="jg17014"/>
</dbReference>
<dbReference type="Proteomes" id="UP000887574">
    <property type="component" value="Unplaced"/>
</dbReference>